<proteinExistence type="predicted"/>
<feature type="transmembrane region" description="Helical" evidence="1">
    <location>
        <begin position="125"/>
        <end position="149"/>
    </location>
</feature>
<reference evidence="3 4" key="1">
    <citation type="journal article" date="2021" name="Microbiol. Resour. Announc.">
        <title>Complete Genome Sequences of Three Human Oral Treponema parvum Isolates.</title>
        <authorList>
            <person name="Zeng H."/>
            <person name="Watt R.M."/>
        </authorList>
    </citation>
    <scope>NUCLEOTIDE SEQUENCE [LARGE SCALE GENOMIC DNA]</scope>
    <source>
        <strain evidence="3 4">ATCC 700770</strain>
    </source>
</reference>
<keyword evidence="1" id="KW-0812">Transmembrane</keyword>
<evidence type="ECO:0000256" key="1">
    <source>
        <dbReference type="SAM" id="Phobius"/>
    </source>
</evidence>
<feature type="transmembrane region" description="Helical" evidence="1">
    <location>
        <begin position="95"/>
        <end position="119"/>
    </location>
</feature>
<dbReference type="PANTHER" id="PTHR35342">
    <property type="entry name" value="TRICARBOXYLIC TRANSPORT PROTEIN"/>
    <property type="match status" value="1"/>
</dbReference>
<dbReference type="Proteomes" id="UP000671908">
    <property type="component" value="Chromosome"/>
</dbReference>
<feature type="transmembrane region" description="Helical" evidence="1">
    <location>
        <begin position="46"/>
        <end position="69"/>
    </location>
</feature>
<keyword evidence="4" id="KW-1185">Reference proteome</keyword>
<evidence type="ECO:0000313" key="3">
    <source>
        <dbReference type="EMBL" id="QTQ13157.1"/>
    </source>
</evidence>
<dbReference type="AlphaFoldDB" id="A0A975F2D7"/>
<organism evidence="3 4">
    <name type="scientific">Treponema parvum</name>
    <dbReference type="NCBI Taxonomy" id="138851"/>
    <lineage>
        <taxon>Bacteria</taxon>
        <taxon>Pseudomonadati</taxon>
        <taxon>Spirochaetota</taxon>
        <taxon>Spirochaetia</taxon>
        <taxon>Spirochaetales</taxon>
        <taxon>Treponemataceae</taxon>
        <taxon>Treponema</taxon>
    </lineage>
</organism>
<feature type="transmembrane region" description="Helical" evidence="1">
    <location>
        <begin position="12"/>
        <end position="40"/>
    </location>
</feature>
<dbReference type="EMBL" id="CP054142">
    <property type="protein sequence ID" value="QTQ13157.1"/>
    <property type="molecule type" value="Genomic_DNA"/>
</dbReference>
<dbReference type="InterPro" id="IPR002823">
    <property type="entry name" value="DUF112_TM"/>
</dbReference>
<feature type="domain" description="DUF112" evidence="2">
    <location>
        <begin position="8"/>
        <end position="428"/>
    </location>
</feature>
<sequence length="501" mass="53302">MNFIINIVCMSFAVFYGIIFGAIPGLTSSVAVALLIPLTFGMDPTLAINVLIAVYVGGVSGGLISAILLRIPGTPSSIMTTFDGYPMAQSGRAGIALGLAIISSFIGGIFSSVMLLFLSPLLAKITIAFSPFDYFGITVFSLSLVSMLIDGNPIKGLIATLLGILFSFFGTSPIDGRARFTFGNHDLDNGFNVITVIIGVFAISEMLSQVGNISQKNRKAIEFSKKGGFFPKLKEMKYLARTFLRSSAIGTIIGILPGLSGPEAALISYSQAKRTSKEPEKFGKGSMEGLAASESSNNAVSGGALIPMLALGIPGNAVTAIIMGGLTLHGVEVGPLLFGANPELIRNIIIGIFVANVLMLVIESFAIKGFVKILAIPKYFLYPLIIVFCVVGVSSVNNRSFDCWGMLFFGILGYVLEKNKYPLGPLILGFILGSIIELNFRRSVMAFGSLSSILVNNVFRAGTVFLILAVIIPILNARYNKRAKERNDVLNAAKADIDQGE</sequence>
<name>A0A975F2D7_9SPIR</name>
<feature type="transmembrane region" description="Helical" evidence="1">
    <location>
        <begin position="421"/>
        <end position="440"/>
    </location>
</feature>
<feature type="transmembrane region" description="Helical" evidence="1">
    <location>
        <begin position="452"/>
        <end position="475"/>
    </location>
</feature>
<feature type="transmembrane region" description="Helical" evidence="1">
    <location>
        <begin position="379"/>
        <end position="401"/>
    </location>
</feature>
<dbReference type="RefSeq" id="WP_210119883.1">
    <property type="nucleotide sequence ID" value="NZ_CP054142.1"/>
</dbReference>
<keyword evidence="1" id="KW-0472">Membrane</keyword>
<feature type="transmembrane region" description="Helical" evidence="1">
    <location>
        <begin position="156"/>
        <end position="174"/>
    </location>
</feature>
<dbReference type="PANTHER" id="PTHR35342:SF5">
    <property type="entry name" value="TRICARBOXYLIC TRANSPORT PROTEIN"/>
    <property type="match status" value="1"/>
</dbReference>
<evidence type="ECO:0000259" key="2">
    <source>
        <dbReference type="Pfam" id="PF01970"/>
    </source>
</evidence>
<feature type="transmembrane region" description="Helical" evidence="1">
    <location>
        <begin position="189"/>
        <end position="208"/>
    </location>
</feature>
<accession>A0A975F2D7</accession>
<gene>
    <name evidence="3" type="ORF">HRQ91_01075</name>
</gene>
<keyword evidence="1" id="KW-1133">Transmembrane helix</keyword>
<feature type="transmembrane region" description="Helical" evidence="1">
    <location>
        <begin position="305"/>
        <end position="328"/>
    </location>
</feature>
<evidence type="ECO:0000313" key="4">
    <source>
        <dbReference type="Proteomes" id="UP000671908"/>
    </source>
</evidence>
<protein>
    <submittedName>
        <fullName evidence="3">Tripartite tricarboxylate transporter permease</fullName>
    </submittedName>
</protein>
<dbReference type="KEGG" id="tpav:HRQ91_01075"/>
<dbReference type="Pfam" id="PF01970">
    <property type="entry name" value="TctA"/>
    <property type="match status" value="1"/>
</dbReference>
<feature type="transmembrane region" description="Helical" evidence="1">
    <location>
        <begin position="348"/>
        <end position="367"/>
    </location>
</feature>